<dbReference type="HAMAP" id="MF_00697">
    <property type="entry name" value="UPF0276"/>
    <property type="match status" value="1"/>
</dbReference>
<dbReference type="AlphaFoldDB" id="G0A4N8"/>
<name>G0A4N8_METMM</name>
<dbReference type="STRING" id="857087.Metme_4436"/>
<dbReference type="SUPFAM" id="SSF51658">
    <property type="entry name" value="Xylose isomerase-like"/>
    <property type="match status" value="1"/>
</dbReference>
<dbReference type="eggNOG" id="COG3220">
    <property type="taxonomic scope" value="Bacteria"/>
</dbReference>
<dbReference type="PANTHER" id="PTHR42194:SF1">
    <property type="entry name" value="UPF0276 PROTEIN HI_1600"/>
    <property type="match status" value="1"/>
</dbReference>
<dbReference type="RefSeq" id="WP_013820992.1">
    <property type="nucleotide sequence ID" value="NC_015572.1"/>
</dbReference>
<evidence type="ECO:0000313" key="2">
    <source>
        <dbReference type="EMBL" id="AEG02779.1"/>
    </source>
</evidence>
<dbReference type="Gene3D" id="3.20.20.150">
    <property type="entry name" value="Divalent-metal-dependent TIM barrel enzymes"/>
    <property type="match status" value="1"/>
</dbReference>
<evidence type="ECO:0000313" key="3">
    <source>
        <dbReference type="Proteomes" id="UP000008888"/>
    </source>
</evidence>
<dbReference type="InterPro" id="IPR007801">
    <property type="entry name" value="MbnB/TglH/ChrH"/>
</dbReference>
<comment type="similarity">
    <text evidence="1">Belongs to the UPF0276 family.</text>
</comment>
<accession>G0A4N8</accession>
<dbReference type="PANTHER" id="PTHR42194">
    <property type="entry name" value="UPF0276 PROTEIN HI_1600"/>
    <property type="match status" value="1"/>
</dbReference>
<gene>
    <name evidence="2" type="ordered locus">Metme_4436</name>
</gene>
<evidence type="ECO:0000256" key="1">
    <source>
        <dbReference type="HAMAP-Rule" id="MF_00697"/>
    </source>
</evidence>
<dbReference type="EMBL" id="CP002738">
    <property type="protein sequence ID" value="AEG02779.1"/>
    <property type="molecule type" value="Genomic_DNA"/>
</dbReference>
<reference evidence="3" key="3">
    <citation type="submission" date="2011-05" db="EMBL/GenBank/DDBJ databases">
        <title>Complete sequence of Methylomonas methanica MC09.</title>
        <authorList>
            <consortium name="US DOE Joint Genome Institute"/>
            <person name="Lucas S."/>
            <person name="Han J."/>
            <person name="Lapidus A."/>
            <person name="Cheng J.-F."/>
            <person name="Goodwin L."/>
            <person name="Pitluck S."/>
            <person name="Peters L."/>
            <person name="Mikhailova N."/>
            <person name="Teshima H."/>
            <person name="Han C."/>
            <person name="Tapia R."/>
            <person name="Land M."/>
            <person name="Hauser L."/>
            <person name="Kyrpides N."/>
            <person name="Ivanova N."/>
            <person name="Pagani I."/>
            <person name="Stein L."/>
            <person name="Woyke T."/>
        </authorList>
    </citation>
    <scope>NUCLEOTIDE SEQUENCE [LARGE SCALE GENOMIC DNA]</scope>
    <source>
        <strain evidence="3">MC09</strain>
    </source>
</reference>
<reference evidence="2 3" key="1">
    <citation type="journal article" date="2011" name="J. Bacteriol.">
        <title>Complete Genome Sequence of the Aerobic Marine Methanotroph Methylomonas methanica MC09.</title>
        <authorList>
            <person name="Boden R."/>
            <person name="Cunliffe M."/>
            <person name="Scanlan J."/>
            <person name="Moussard H."/>
            <person name="Kits K.D."/>
            <person name="Klotz M.G."/>
            <person name="Jetten M.S."/>
            <person name="Vuilleumier S."/>
            <person name="Han J."/>
            <person name="Peters L."/>
            <person name="Mikhailova N."/>
            <person name="Teshima H."/>
            <person name="Tapia R."/>
            <person name="Kyrpides N."/>
            <person name="Ivanova N."/>
            <person name="Pagani I."/>
            <person name="Cheng J.F."/>
            <person name="Goodwin L."/>
            <person name="Han C."/>
            <person name="Hauser L."/>
            <person name="Land M.L."/>
            <person name="Lapidus A."/>
            <person name="Lucas S."/>
            <person name="Pitluck S."/>
            <person name="Woyke T."/>
            <person name="Stein L."/>
            <person name="Murrell J.C."/>
        </authorList>
    </citation>
    <scope>NUCLEOTIDE SEQUENCE [LARGE SCALE GENOMIC DNA]</scope>
    <source>
        <strain evidence="2 3">MC09</strain>
    </source>
</reference>
<dbReference type="Pfam" id="PF05114">
    <property type="entry name" value="MbnB_TglH_ChrH"/>
    <property type="match status" value="1"/>
</dbReference>
<proteinExistence type="inferred from homology"/>
<sequence>MDKHPLINAAGLGLRRSFLSEVAANPPANVGFYEVAPENWMTLGGKLGKQFRAMTERFQFICHGLSLSIGSSDPLDEKFVRDLKKFMAEHGIRYYSEHLSYCSHEGHLYDLMPIPFTADAVKHVAARIRRVQDILEHKIAIENVSYYAAPGREMSEIEFFNAVVEEADCNVLIDINNIYVNSVNHGYDAEDFLKAMPGKRIAYAHIAGHYVEAEDFLVDTHGAPVIDPVWRLLDKAYAHFGVFPTLLERDFNLPPLAELLQEVDTIRSIQNSASQRRTQQVA</sequence>
<dbReference type="NCBIfam" id="NF003818">
    <property type="entry name" value="PRK05409.1"/>
    <property type="match status" value="1"/>
</dbReference>
<dbReference type="OrthoDB" id="9763101at2"/>
<dbReference type="Proteomes" id="UP000008888">
    <property type="component" value="Chromosome"/>
</dbReference>
<dbReference type="InterPro" id="IPR036237">
    <property type="entry name" value="Xyl_isomerase-like_sf"/>
</dbReference>
<dbReference type="HOGENOM" id="CLU_064263_0_0_6"/>
<dbReference type="KEGG" id="mmt:Metme_4436"/>
<keyword evidence="3" id="KW-1185">Reference proteome</keyword>
<organism evidence="2 3">
    <name type="scientific">Methylomonas methanica (strain DSM 25384 / MC09)</name>
    <dbReference type="NCBI Taxonomy" id="857087"/>
    <lineage>
        <taxon>Bacteria</taxon>
        <taxon>Pseudomonadati</taxon>
        <taxon>Pseudomonadota</taxon>
        <taxon>Gammaproteobacteria</taxon>
        <taxon>Methylococcales</taxon>
        <taxon>Methylococcaceae</taxon>
        <taxon>Methylomonas</taxon>
    </lineage>
</organism>
<protein>
    <recommendedName>
        <fullName evidence="1">UPF0276 protein Metme_4436</fullName>
    </recommendedName>
</protein>
<reference key="2">
    <citation type="submission" date="2011-05" db="EMBL/GenBank/DDBJ databases">
        <title>Complete genome sequence of the aerobic marine methanotroph Methylomonas methanica MC09.</title>
        <authorList>
            <person name="Boden R."/>
            <person name="Cunliffe M."/>
            <person name="Scanlan J."/>
            <person name="Moussard H."/>
            <person name="Kits K.D."/>
            <person name="Klotz M."/>
            <person name="Jetten M."/>
            <person name="Vuilleumier S."/>
            <person name="Han J."/>
            <person name="Peters L."/>
            <person name="Mikhailova N."/>
            <person name="Teshima H."/>
            <person name="Tapia R."/>
            <person name="Kyrpides N."/>
            <person name="Ivanova N."/>
            <person name="Pagani I."/>
            <person name="Cheng J.-F."/>
            <person name="Goodwin L."/>
            <person name="Han C."/>
            <person name="Hauser L."/>
            <person name="Land M."/>
            <person name="Lapidus A."/>
            <person name="Lucas S."/>
            <person name="Pitluck S."/>
            <person name="Woyke T."/>
            <person name="Stein L.Y."/>
            <person name="Murrell C."/>
        </authorList>
    </citation>
    <scope>NUCLEOTIDE SEQUENCE</scope>
    <source>
        <strain>MC09</strain>
    </source>
</reference>